<evidence type="ECO:0000313" key="3">
    <source>
        <dbReference type="EMBL" id="NKI16878.1"/>
    </source>
</evidence>
<feature type="transmembrane region" description="Helical" evidence="2">
    <location>
        <begin position="34"/>
        <end position="55"/>
    </location>
</feature>
<accession>A0ABX1GEK6</accession>
<dbReference type="Gene3D" id="1.20.1250.20">
    <property type="entry name" value="MFS general substrate transporter like domains"/>
    <property type="match status" value="2"/>
</dbReference>
<feature type="transmembrane region" description="Helical" evidence="2">
    <location>
        <begin position="381"/>
        <end position="405"/>
    </location>
</feature>
<protein>
    <submittedName>
        <fullName evidence="3">MFS transporter</fullName>
    </submittedName>
</protein>
<dbReference type="Proteomes" id="UP000765845">
    <property type="component" value="Unassembled WGS sequence"/>
</dbReference>
<comment type="similarity">
    <text evidence="1">Belongs to the sodium:galactoside symporter (TC 2.A.2) family.</text>
</comment>
<reference evidence="3 4" key="1">
    <citation type="submission" date="2020-04" db="EMBL/GenBank/DDBJ databases">
        <authorList>
            <person name="Yoon J."/>
        </authorList>
    </citation>
    <scope>NUCLEOTIDE SEQUENCE [LARGE SCALE GENOMIC DNA]</scope>
    <source>
        <strain evidence="3 4">KMU-166</strain>
    </source>
</reference>
<gene>
    <name evidence="3" type="ORF">HCU74_05520</name>
</gene>
<keyword evidence="2" id="KW-0472">Membrane</keyword>
<feature type="transmembrane region" description="Helical" evidence="2">
    <location>
        <begin position="186"/>
        <end position="212"/>
    </location>
</feature>
<feature type="transmembrane region" description="Helical" evidence="2">
    <location>
        <begin position="242"/>
        <end position="270"/>
    </location>
</feature>
<feature type="transmembrane region" description="Helical" evidence="2">
    <location>
        <begin position="425"/>
        <end position="447"/>
    </location>
</feature>
<feature type="transmembrane region" description="Helical" evidence="2">
    <location>
        <begin position="105"/>
        <end position="124"/>
    </location>
</feature>
<organism evidence="3 4">
    <name type="scientific">Spongiibacter thalassae</name>
    <dbReference type="NCBI Taxonomy" id="2721624"/>
    <lineage>
        <taxon>Bacteria</taxon>
        <taxon>Pseudomonadati</taxon>
        <taxon>Pseudomonadota</taxon>
        <taxon>Gammaproteobacteria</taxon>
        <taxon>Cellvibrionales</taxon>
        <taxon>Spongiibacteraceae</taxon>
        <taxon>Spongiibacter</taxon>
    </lineage>
</organism>
<dbReference type="Pfam" id="PF13347">
    <property type="entry name" value="MFS_2"/>
    <property type="match status" value="1"/>
</dbReference>
<dbReference type="PANTHER" id="PTHR11328:SF24">
    <property type="entry name" value="MAJOR FACILITATOR SUPERFAMILY (MFS) PROFILE DOMAIN-CONTAINING PROTEIN"/>
    <property type="match status" value="1"/>
</dbReference>
<dbReference type="RefSeq" id="WP_168449423.1">
    <property type="nucleotide sequence ID" value="NZ_JAAWWK010000002.1"/>
</dbReference>
<feature type="transmembrane region" description="Helical" evidence="2">
    <location>
        <begin position="309"/>
        <end position="330"/>
    </location>
</feature>
<keyword evidence="2" id="KW-0812">Transmembrane</keyword>
<dbReference type="PANTHER" id="PTHR11328">
    <property type="entry name" value="MAJOR FACILITATOR SUPERFAMILY DOMAIN-CONTAINING PROTEIN"/>
    <property type="match status" value="1"/>
</dbReference>
<feature type="transmembrane region" description="Helical" evidence="2">
    <location>
        <begin position="144"/>
        <end position="166"/>
    </location>
</feature>
<dbReference type="InterPro" id="IPR036259">
    <property type="entry name" value="MFS_trans_sf"/>
</dbReference>
<dbReference type="SUPFAM" id="SSF103473">
    <property type="entry name" value="MFS general substrate transporter"/>
    <property type="match status" value="1"/>
</dbReference>
<keyword evidence="4" id="KW-1185">Reference proteome</keyword>
<evidence type="ECO:0000256" key="2">
    <source>
        <dbReference type="SAM" id="Phobius"/>
    </source>
</evidence>
<feature type="transmembrane region" description="Helical" evidence="2">
    <location>
        <begin position="342"/>
        <end position="360"/>
    </location>
</feature>
<proteinExistence type="inferred from homology"/>
<sequence>MKATSKIGYGVGQLADGVKQGAFVTFLFFYYNQVLGLSGSLAGTASLIALMIDAITDPMIGQISDNWRSRWGRRHPFMIAGSVPFGIAVFMLFSPPEGLGQMGLFWWLLGGAMAVRLMLTLFFVPHLSLGAEMVRDYHERTSLIGYRVFFSYFGTLVVSVVGFAVFFPATEAFSNGMLNPDNYGGFGLFAGVLGSVAMLWCIATTFHFIPMLKAPAQQHRNRHPVFAVLDVFTTLREHAFRILFFGTLMFNVLAGISLTLLVYVATYVFGFDSNQLALLATSPLLGILLASTIAQSLSKKLDKRLASGLCALLGALLSSVPILLFLAGALEGVTVAEKLWTVYLFNGAAQGFFIAFVILLDSMLSDTADEHELATGRREEGLFFAARSFATKASYGLGSFFAGIALDLISFPRGAAPNEIATESIVRLAVVAGPLLTCLFVFVLIIIRRYPLDAARHREIAVALER</sequence>
<feature type="transmembrane region" description="Helical" evidence="2">
    <location>
        <begin position="276"/>
        <end position="297"/>
    </location>
</feature>
<feature type="transmembrane region" description="Helical" evidence="2">
    <location>
        <begin position="76"/>
        <end position="93"/>
    </location>
</feature>
<comment type="caution">
    <text evidence="3">The sequence shown here is derived from an EMBL/GenBank/DDBJ whole genome shotgun (WGS) entry which is preliminary data.</text>
</comment>
<evidence type="ECO:0000256" key="1">
    <source>
        <dbReference type="ARBA" id="ARBA00009617"/>
    </source>
</evidence>
<name>A0ABX1GEK6_9GAMM</name>
<dbReference type="EMBL" id="JAAWWK010000002">
    <property type="protein sequence ID" value="NKI16878.1"/>
    <property type="molecule type" value="Genomic_DNA"/>
</dbReference>
<dbReference type="InterPro" id="IPR039672">
    <property type="entry name" value="MFS_2"/>
</dbReference>
<evidence type="ECO:0000313" key="4">
    <source>
        <dbReference type="Proteomes" id="UP000765845"/>
    </source>
</evidence>
<keyword evidence="2" id="KW-1133">Transmembrane helix</keyword>